<dbReference type="Proteomes" id="UP000242188">
    <property type="component" value="Unassembled WGS sequence"/>
</dbReference>
<organism evidence="2 3">
    <name type="scientific">Mizuhopecten yessoensis</name>
    <name type="common">Japanese scallop</name>
    <name type="synonym">Patinopecten yessoensis</name>
    <dbReference type="NCBI Taxonomy" id="6573"/>
    <lineage>
        <taxon>Eukaryota</taxon>
        <taxon>Metazoa</taxon>
        <taxon>Spiralia</taxon>
        <taxon>Lophotrochozoa</taxon>
        <taxon>Mollusca</taxon>
        <taxon>Bivalvia</taxon>
        <taxon>Autobranchia</taxon>
        <taxon>Pteriomorphia</taxon>
        <taxon>Pectinida</taxon>
        <taxon>Pectinoidea</taxon>
        <taxon>Pectinidae</taxon>
        <taxon>Mizuhopecten</taxon>
    </lineage>
</organism>
<keyword evidence="1" id="KW-1133">Transmembrane helix</keyword>
<comment type="caution">
    <text evidence="2">The sequence shown here is derived from an EMBL/GenBank/DDBJ whole genome shotgun (WGS) entry which is preliminary data.</text>
</comment>
<dbReference type="PANTHER" id="PTHR33444">
    <property type="entry name" value="SI:DKEY-19B23.12-RELATED"/>
    <property type="match status" value="1"/>
</dbReference>
<keyword evidence="1" id="KW-0812">Transmembrane</keyword>
<keyword evidence="1" id="KW-0472">Membrane</keyword>
<sequence>MDLPVTPGWNKVNKMLEPPPYSPHPAGTSIVTTPNNISPPPEYLSAVLQGVHVPPVNNVPPPSHHYLPDNNEGIHVVSSDVLPPVPDYRREAGSEPPPSYESLFGRVKAAQQSSNSSFALCSKLCGVFLSSAFCLIVMAVLSALPVAEIVIGAVYINDCPVAKYVPVYLVVIGAACLVKFLSILGQNIHNRQFENEEGHIKRTNGFDQVLNVFLLVWFILGNRWVYGTHSVWVSDPLSANYCHPTLYYFAYWSITSFYIFCGAACVCICILSCICGHSKGQT</sequence>
<dbReference type="InterPro" id="IPR040350">
    <property type="entry name" value="TMEM272"/>
</dbReference>
<reference evidence="2 3" key="1">
    <citation type="journal article" date="2017" name="Nat. Ecol. Evol.">
        <title>Scallop genome provides insights into evolution of bilaterian karyotype and development.</title>
        <authorList>
            <person name="Wang S."/>
            <person name="Zhang J."/>
            <person name="Jiao W."/>
            <person name="Li J."/>
            <person name="Xun X."/>
            <person name="Sun Y."/>
            <person name="Guo X."/>
            <person name="Huan P."/>
            <person name="Dong B."/>
            <person name="Zhang L."/>
            <person name="Hu X."/>
            <person name="Sun X."/>
            <person name="Wang J."/>
            <person name="Zhao C."/>
            <person name="Wang Y."/>
            <person name="Wang D."/>
            <person name="Huang X."/>
            <person name="Wang R."/>
            <person name="Lv J."/>
            <person name="Li Y."/>
            <person name="Zhang Z."/>
            <person name="Liu B."/>
            <person name="Lu W."/>
            <person name="Hui Y."/>
            <person name="Liang J."/>
            <person name="Zhou Z."/>
            <person name="Hou R."/>
            <person name="Li X."/>
            <person name="Liu Y."/>
            <person name="Li H."/>
            <person name="Ning X."/>
            <person name="Lin Y."/>
            <person name="Zhao L."/>
            <person name="Xing Q."/>
            <person name="Dou J."/>
            <person name="Li Y."/>
            <person name="Mao J."/>
            <person name="Guo H."/>
            <person name="Dou H."/>
            <person name="Li T."/>
            <person name="Mu C."/>
            <person name="Jiang W."/>
            <person name="Fu Q."/>
            <person name="Fu X."/>
            <person name="Miao Y."/>
            <person name="Liu J."/>
            <person name="Yu Q."/>
            <person name="Li R."/>
            <person name="Liao H."/>
            <person name="Li X."/>
            <person name="Kong Y."/>
            <person name="Jiang Z."/>
            <person name="Chourrout D."/>
            <person name="Li R."/>
            <person name="Bao Z."/>
        </authorList>
    </citation>
    <scope>NUCLEOTIDE SEQUENCE [LARGE SCALE GENOMIC DNA]</scope>
    <source>
        <strain evidence="2 3">PY_sf001</strain>
    </source>
</reference>
<feature type="transmembrane region" description="Helical" evidence="1">
    <location>
        <begin position="168"/>
        <end position="188"/>
    </location>
</feature>
<feature type="transmembrane region" description="Helical" evidence="1">
    <location>
        <begin position="132"/>
        <end position="156"/>
    </location>
</feature>
<dbReference type="OrthoDB" id="6157510at2759"/>
<evidence type="ECO:0000256" key="1">
    <source>
        <dbReference type="SAM" id="Phobius"/>
    </source>
</evidence>
<evidence type="ECO:0008006" key="4">
    <source>
        <dbReference type="Google" id="ProtNLM"/>
    </source>
</evidence>
<keyword evidence="3" id="KW-1185">Reference proteome</keyword>
<dbReference type="PANTHER" id="PTHR33444:SF2">
    <property type="entry name" value="MARVEL DOMAIN-CONTAINING PROTEIN"/>
    <property type="match status" value="1"/>
</dbReference>
<feature type="transmembrane region" description="Helical" evidence="1">
    <location>
        <begin position="246"/>
        <end position="274"/>
    </location>
</feature>
<gene>
    <name evidence="2" type="ORF">KP79_PYT23834</name>
</gene>
<accession>A0A210R437</accession>
<evidence type="ECO:0000313" key="3">
    <source>
        <dbReference type="Proteomes" id="UP000242188"/>
    </source>
</evidence>
<dbReference type="STRING" id="6573.A0A210R437"/>
<proteinExistence type="predicted"/>
<dbReference type="AlphaFoldDB" id="A0A210R437"/>
<evidence type="ECO:0000313" key="2">
    <source>
        <dbReference type="EMBL" id="OWF55767.1"/>
    </source>
</evidence>
<dbReference type="EMBL" id="NEDP02000483">
    <property type="protein sequence ID" value="OWF55767.1"/>
    <property type="molecule type" value="Genomic_DNA"/>
</dbReference>
<feature type="transmembrane region" description="Helical" evidence="1">
    <location>
        <begin position="209"/>
        <end position="226"/>
    </location>
</feature>
<name>A0A210R437_MIZYE</name>
<protein>
    <recommendedName>
        <fullName evidence="4">Transmembrane protein 272</fullName>
    </recommendedName>
</protein>